<evidence type="ECO:0000256" key="5">
    <source>
        <dbReference type="ARBA" id="ARBA00022729"/>
    </source>
</evidence>
<keyword evidence="2 10" id="KW-0813">Transport</keyword>
<evidence type="ECO:0000313" key="16">
    <source>
        <dbReference type="EMBL" id="TQV74998.1"/>
    </source>
</evidence>
<evidence type="ECO:0000256" key="11">
    <source>
        <dbReference type="PROSITE-ProRule" id="PRU10143"/>
    </source>
</evidence>
<feature type="chain" id="PRO_5021808702" evidence="13">
    <location>
        <begin position="24"/>
        <end position="590"/>
    </location>
</feature>
<comment type="similarity">
    <text evidence="10 12">Belongs to the TonB-dependent receptor family.</text>
</comment>
<dbReference type="GO" id="GO:0015889">
    <property type="term" value="P:cobalamin transport"/>
    <property type="evidence" value="ECO:0007669"/>
    <property type="project" value="TreeGrafter"/>
</dbReference>
<dbReference type="SUPFAM" id="SSF56935">
    <property type="entry name" value="Porins"/>
    <property type="match status" value="1"/>
</dbReference>
<evidence type="ECO:0000259" key="14">
    <source>
        <dbReference type="Pfam" id="PF00593"/>
    </source>
</evidence>
<keyword evidence="3 10" id="KW-1134">Transmembrane beta strand</keyword>
<dbReference type="PROSITE" id="PS52016">
    <property type="entry name" value="TONB_DEPENDENT_REC_3"/>
    <property type="match status" value="1"/>
</dbReference>
<name>A0A545TCQ2_9GAMM</name>
<keyword evidence="8 10" id="KW-0472">Membrane</keyword>
<dbReference type="AlphaFoldDB" id="A0A545TCQ2"/>
<dbReference type="InterPro" id="IPR000531">
    <property type="entry name" value="Beta-barrel_TonB"/>
</dbReference>
<evidence type="ECO:0000256" key="13">
    <source>
        <dbReference type="SAM" id="SignalP"/>
    </source>
</evidence>
<comment type="subcellular location">
    <subcellularLocation>
        <location evidence="1 10">Cell outer membrane</location>
        <topology evidence="1 10">Multi-pass membrane protein</topology>
    </subcellularLocation>
</comment>
<evidence type="ECO:0000256" key="9">
    <source>
        <dbReference type="ARBA" id="ARBA00023237"/>
    </source>
</evidence>
<evidence type="ECO:0000256" key="8">
    <source>
        <dbReference type="ARBA" id="ARBA00023136"/>
    </source>
</evidence>
<evidence type="ECO:0000256" key="1">
    <source>
        <dbReference type="ARBA" id="ARBA00004571"/>
    </source>
</evidence>
<keyword evidence="17" id="KW-1185">Reference proteome</keyword>
<evidence type="ECO:0000256" key="6">
    <source>
        <dbReference type="ARBA" id="ARBA00023065"/>
    </source>
</evidence>
<dbReference type="Pfam" id="PF07715">
    <property type="entry name" value="Plug"/>
    <property type="match status" value="1"/>
</dbReference>
<evidence type="ECO:0000313" key="17">
    <source>
        <dbReference type="Proteomes" id="UP000317839"/>
    </source>
</evidence>
<keyword evidence="16" id="KW-0675">Receptor</keyword>
<dbReference type="GO" id="GO:0006811">
    <property type="term" value="P:monoatomic ion transport"/>
    <property type="evidence" value="ECO:0007669"/>
    <property type="project" value="UniProtKB-KW"/>
</dbReference>
<evidence type="ECO:0000256" key="3">
    <source>
        <dbReference type="ARBA" id="ARBA00022452"/>
    </source>
</evidence>
<dbReference type="Gene3D" id="2.40.170.20">
    <property type="entry name" value="TonB-dependent receptor, beta-barrel domain"/>
    <property type="match status" value="1"/>
</dbReference>
<dbReference type="OrthoDB" id="9764669at2"/>
<dbReference type="InterPro" id="IPR012910">
    <property type="entry name" value="Plug_dom"/>
</dbReference>
<evidence type="ECO:0000256" key="2">
    <source>
        <dbReference type="ARBA" id="ARBA00022448"/>
    </source>
</evidence>
<evidence type="ECO:0000256" key="4">
    <source>
        <dbReference type="ARBA" id="ARBA00022692"/>
    </source>
</evidence>
<dbReference type="EMBL" id="VIKR01000002">
    <property type="protein sequence ID" value="TQV74998.1"/>
    <property type="molecule type" value="Genomic_DNA"/>
</dbReference>
<keyword evidence="4 10" id="KW-0812">Transmembrane</keyword>
<reference evidence="16 17" key="1">
    <citation type="submission" date="2019-06" db="EMBL/GenBank/DDBJ databases">
        <title>Draft genome of Aliikangiella marina GYP-15.</title>
        <authorList>
            <person name="Wang G."/>
        </authorList>
    </citation>
    <scope>NUCLEOTIDE SEQUENCE [LARGE SCALE GENOMIC DNA]</scope>
    <source>
        <strain evidence="16 17">GYP-15</strain>
    </source>
</reference>
<feature type="domain" description="TonB-dependent receptor-like beta-barrel" evidence="14">
    <location>
        <begin position="249"/>
        <end position="563"/>
    </location>
</feature>
<evidence type="ECO:0000256" key="10">
    <source>
        <dbReference type="PROSITE-ProRule" id="PRU01360"/>
    </source>
</evidence>
<keyword evidence="6" id="KW-0406">Ion transport</keyword>
<feature type="domain" description="TonB-dependent receptor plug" evidence="15">
    <location>
        <begin position="39"/>
        <end position="145"/>
    </location>
</feature>
<proteinExistence type="inferred from homology"/>
<dbReference type="Pfam" id="PF00593">
    <property type="entry name" value="TonB_dep_Rec_b-barrel"/>
    <property type="match status" value="1"/>
</dbReference>
<keyword evidence="5 13" id="KW-0732">Signal</keyword>
<dbReference type="PANTHER" id="PTHR30069">
    <property type="entry name" value="TONB-DEPENDENT OUTER MEMBRANE RECEPTOR"/>
    <property type="match status" value="1"/>
</dbReference>
<dbReference type="RefSeq" id="WP_142941616.1">
    <property type="nucleotide sequence ID" value="NZ_VIKR01000002.1"/>
</dbReference>
<sequence length="590" mass="65210">MKNKIVVSSITAALSLSSVPTFAEDNTIIVSANRIKQDVNDTLTDVIIIDRAEIERKQPQSLVDLLANIPGVDYTKTGGHGQDASVFIRGSNSNQLLVLIDGVRVGSATLGSKAVSTIPVAQIERIEIVKGPRAAIWGSDAIGGVIQIFTRNYRQGQYRVELSAGSNSTLELDAAVGFGDEKLNTTLIYSNKSSDGFDVLASAEPDKDGYENESIAIKGGYLASDVSEYDWLFQSDKGETFFDSAFNPDSAANVTEYDNQLWKFGYTLTAGHWLHSVSLSGSKDSARGFETEKEQVSYDFQNQVNNQFSLSGGLDFLYDDVSGSLTQYDERKRDTQSVFLAANYVGSTFLVDVAIRNDDVEKVANETTSNIGVGFRISPEHLVSLNYGEGFKAPTFNDLYFPNFGNPELKFETSENLELVYKGQFGDSRLTLSVYETDTENLIQFGPNGAENIGLAEVSGIDLTYQFSTGDFNHKITADNIDAKDGNTGARLIRRAKNRVGYELNYVQDSFDWFLQVQNVGKRPDTDFSTFTAVELESFTRLNLGVGYQFNDELRIQLNINDLTDEAPIMVTDYNPVEREFYLSASYRVE</sequence>
<dbReference type="PROSITE" id="PS00430">
    <property type="entry name" value="TONB_DEPENDENT_REC_1"/>
    <property type="match status" value="1"/>
</dbReference>
<protein>
    <submittedName>
        <fullName evidence="16">TonB-dependent receptor</fullName>
    </submittedName>
</protein>
<dbReference type="InterPro" id="IPR039426">
    <property type="entry name" value="TonB-dep_rcpt-like"/>
</dbReference>
<dbReference type="InterPro" id="IPR010916">
    <property type="entry name" value="TonB_box_CS"/>
</dbReference>
<evidence type="ECO:0000256" key="7">
    <source>
        <dbReference type="ARBA" id="ARBA00023077"/>
    </source>
</evidence>
<dbReference type="Gene3D" id="2.170.130.10">
    <property type="entry name" value="TonB-dependent receptor, plug domain"/>
    <property type="match status" value="1"/>
</dbReference>
<keyword evidence="9 10" id="KW-0998">Cell outer membrane</keyword>
<gene>
    <name evidence="16" type="ORF">FLL45_08635</name>
</gene>
<dbReference type="GO" id="GO:0009279">
    <property type="term" value="C:cell outer membrane"/>
    <property type="evidence" value="ECO:0007669"/>
    <property type="project" value="UniProtKB-SubCell"/>
</dbReference>
<comment type="caution">
    <text evidence="16">The sequence shown here is derived from an EMBL/GenBank/DDBJ whole genome shotgun (WGS) entry which is preliminary data.</text>
</comment>
<accession>A0A545TCQ2</accession>
<dbReference type="Proteomes" id="UP000317839">
    <property type="component" value="Unassembled WGS sequence"/>
</dbReference>
<evidence type="ECO:0000256" key="12">
    <source>
        <dbReference type="RuleBase" id="RU003357"/>
    </source>
</evidence>
<dbReference type="InterPro" id="IPR037066">
    <property type="entry name" value="Plug_dom_sf"/>
</dbReference>
<feature type="short sequence motif" description="TonB box" evidence="11">
    <location>
        <begin position="27"/>
        <end position="33"/>
    </location>
</feature>
<feature type="signal peptide" evidence="13">
    <location>
        <begin position="1"/>
        <end position="23"/>
    </location>
</feature>
<organism evidence="16 17">
    <name type="scientific">Aliikangiella marina</name>
    <dbReference type="NCBI Taxonomy" id="1712262"/>
    <lineage>
        <taxon>Bacteria</taxon>
        <taxon>Pseudomonadati</taxon>
        <taxon>Pseudomonadota</taxon>
        <taxon>Gammaproteobacteria</taxon>
        <taxon>Oceanospirillales</taxon>
        <taxon>Pleioneaceae</taxon>
        <taxon>Aliikangiella</taxon>
    </lineage>
</organism>
<evidence type="ECO:0000259" key="15">
    <source>
        <dbReference type="Pfam" id="PF07715"/>
    </source>
</evidence>
<dbReference type="InterPro" id="IPR036942">
    <property type="entry name" value="Beta-barrel_TonB_sf"/>
</dbReference>
<dbReference type="PANTHER" id="PTHR30069:SF53">
    <property type="entry name" value="COLICIN I RECEPTOR-RELATED"/>
    <property type="match status" value="1"/>
</dbReference>
<keyword evidence="7 11" id="KW-0798">TonB box</keyword>
<dbReference type="CDD" id="cd01347">
    <property type="entry name" value="ligand_gated_channel"/>
    <property type="match status" value="1"/>
</dbReference>